<dbReference type="EC" id="3.4.25.1" evidence="9 10"/>
<comment type="activity regulation">
    <text evidence="9">The formation of the proteasomal ATPase ARC-20S proteasome complex, likely via the docking of the C-termini of ARC into the intersubunit pockets in the alpha-rings, may trigger opening of the gate for substrate entry. Interconversion between the open-gate and close-gate conformations leads to a dynamic regulation of the 20S proteasome proteolysis activity.</text>
</comment>
<evidence type="ECO:0000256" key="1">
    <source>
        <dbReference type="ARBA" id="ARBA00001198"/>
    </source>
</evidence>
<keyword evidence="3 9" id="KW-0645">Protease</keyword>
<dbReference type="UniPathway" id="UPA00997"/>
<evidence type="ECO:0000256" key="7">
    <source>
        <dbReference type="ARBA" id="ARBA00022942"/>
    </source>
</evidence>
<organism evidence="11 12">
    <name type="scientific">Auraticoccus cholistanensis</name>
    <dbReference type="NCBI Taxonomy" id="2656650"/>
    <lineage>
        <taxon>Bacteria</taxon>
        <taxon>Bacillati</taxon>
        <taxon>Actinomycetota</taxon>
        <taxon>Actinomycetes</taxon>
        <taxon>Propionibacteriales</taxon>
        <taxon>Propionibacteriaceae</taxon>
        <taxon>Auraticoccus</taxon>
    </lineage>
</organism>
<dbReference type="InterPro" id="IPR023333">
    <property type="entry name" value="Proteasome_suB-type"/>
</dbReference>
<comment type="function">
    <text evidence="9">Component of the proteasome core, a large protease complex with broad specificity involved in protein degradation.</text>
</comment>
<evidence type="ECO:0000256" key="2">
    <source>
        <dbReference type="ARBA" id="ARBA00022490"/>
    </source>
</evidence>
<keyword evidence="5 9" id="KW-0378">Hydrolase</keyword>
<name>A0A6A9UT86_9ACTN</name>
<dbReference type="EMBL" id="WPCU01000005">
    <property type="protein sequence ID" value="MVA75891.1"/>
    <property type="molecule type" value="Genomic_DNA"/>
</dbReference>
<dbReference type="Proteomes" id="UP000435304">
    <property type="component" value="Unassembled WGS sequence"/>
</dbReference>
<sequence>MSTSGAGSFGAGLPPAFLRAGSSSFSEFLSAVAPELAPASRTTVTDATELSPHGTTIVACTFPGGVMVAGDRRATMGHMIAQRDIQKVYAADEFSLIGIAGAAGIAVEMVRLFQTELEHYEKIEGAPLSLDGKANRLAAMIRQNLGLAMQGLAVLPLFAGWDPAQGQGRIFSYDATGGRYEETAFHSVGSGSVFARGSLKKLYSPGMDAHSCATAVVQALYDAADDDSATGGPDLTRRIFPIVMQATEEGVSRLSEAETSLIAAEVVQARMERPDGPAAGVI</sequence>
<accession>A0A6A9UT86</accession>
<evidence type="ECO:0000256" key="9">
    <source>
        <dbReference type="HAMAP-Rule" id="MF_02113"/>
    </source>
</evidence>
<dbReference type="RefSeq" id="WP_331714511.1">
    <property type="nucleotide sequence ID" value="NZ_WPCU01000005.1"/>
</dbReference>
<dbReference type="GO" id="GO:0019774">
    <property type="term" value="C:proteasome core complex, beta-subunit complex"/>
    <property type="evidence" value="ECO:0007669"/>
    <property type="project" value="UniProtKB-UniRule"/>
</dbReference>
<gene>
    <name evidence="9 11" type="primary">prcB</name>
    <name evidence="11" type="ORF">GC722_07630</name>
</gene>
<evidence type="ECO:0000256" key="3">
    <source>
        <dbReference type="ARBA" id="ARBA00022670"/>
    </source>
</evidence>
<comment type="similarity">
    <text evidence="9">Belongs to the peptidase T1B family.</text>
</comment>
<evidence type="ECO:0000256" key="10">
    <source>
        <dbReference type="NCBIfam" id="TIGR03690"/>
    </source>
</evidence>
<dbReference type="GO" id="GO:0004298">
    <property type="term" value="F:threonine-type endopeptidase activity"/>
    <property type="evidence" value="ECO:0007669"/>
    <property type="project" value="UniProtKB-UniRule"/>
</dbReference>
<evidence type="ECO:0000313" key="12">
    <source>
        <dbReference type="Proteomes" id="UP000435304"/>
    </source>
</evidence>
<feature type="chain" id="PRO_5025743917" description="Proteasome subunit beta" evidence="9">
    <location>
        <begin position="55"/>
        <end position="282"/>
    </location>
</feature>
<evidence type="ECO:0000256" key="5">
    <source>
        <dbReference type="ARBA" id="ARBA00022801"/>
    </source>
</evidence>
<evidence type="ECO:0000313" key="11">
    <source>
        <dbReference type="EMBL" id="MVA75891.1"/>
    </source>
</evidence>
<keyword evidence="2 9" id="KW-0963">Cytoplasm</keyword>
<feature type="propeptide" id="PRO_5025743918" description="Removed in mature form; by autocatalysis" evidence="9">
    <location>
        <begin position="1"/>
        <end position="54"/>
    </location>
</feature>
<dbReference type="Pfam" id="PF00227">
    <property type="entry name" value="Proteasome"/>
    <property type="match status" value="1"/>
</dbReference>
<keyword evidence="7 9" id="KW-0647">Proteasome</keyword>
<dbReference type="CDD" id="cd01906">
    <property type="entry name" value="proteasome_protease_HslV"/>
    <property type="match status" value="1"/>
</dbReference>
<comment type="catalytic activity">
    <reaction evidence="1 9">
        <text>Cleavage of peptide bonds with very broad specificity.</text>
        <dbReference type="EC" id="3.4.25.1"/>
    </reaction>
</comment>
<dbReference type="SUPFAM" id="SSF56235">
    <property type="entry name" value="N-terminal nucleophile aminohydrolases (Ntn hydrolases)"/>
    <property type="match status" value="1"/>
</dbReference>
<dbReference type="HAMAP" id="MF_02113_B">
    <property type="entry name" value="Proteasome_B_B"/>
    <property type="match status" value="1"/>
</dbReference>
<comment type="pathway">
    <text evidence="9">Protein degradation; proteasomal Pup-dependent pathway.</text>
</comment>
<reference evidence="11 12" key="1">
    <citation type="submission" date="2019-12" db="EMBL/GenBank/DDBJ databases">
        <title>Auraticoccus cholistani sp. nov., an actinomycete isolated from soil of Cholistan desert.</title>
        <authorList>
            <person name="Cheema M.T."/>
        </authorList>
    </citation>
    <scope>NUCLEOTIDE SEQUENCE [LARGE SCALE GENOMIC DNA]</scope>
    <source>
        <strain evidence="11 12">F435</strain>
    </source>
</reference>
<evidence type="ECO:0000256" key="6">
    <source>
        <dbReference type="ARBA" id="ARBA00022813"/>
    </source>
</evidence>
<keyword evidence="6 9" id="KW-0068">Autocatalytic cleavage</keyword>
<dbReference type="Gene3D" id="3.60.20.10">
    <property type="entry name" value="Glutamine Phosphoribosylpyrophosphate, subunit 1, domain 1"/>
    <property type="match status" value="1"/>
</dbReference>
<dbReference type="GO" id="GO:0010498">
    <property type="term" value="P:proteasomal protein catabolic process"/>
    <property type="evidence" value="ECO:0007669"/>
    <property type="project" value="UniProtKB-UniRule"/>
</dbReference>
<evidence type="ECO:0000256" key="8">
    <source>
        <dbReference type="ARBA" id="ARBA00023145"/>
    </source>
</evidence>
<keyword evidence="12" id="KW-1185">Reference proteome</keyword>
<keyword evidence="8 9" id="KW-0865">Zymogen</keyword>
<protein>
    <recommendedName>
        <fullName evidence="9 10">Proteasome subunit beta</fullName>
        <ecNumber evidence="9 10">3.4.25.1</ecNumber>
    </recommendedName>
    <alternativeName>
        <fullName evidence="9">20S proteasome beta subunit</fullName>
    </alternativeName>
    <alternativeName>
        <fullName evidence="9">Proteasome core protein PrcB</fullName>
    </alternativeName>
</protein>
<comment type="subunit">
    <text evidence="9">The 20S proteasome core is composed of 14 alpha and 14 beta subunits that assemble into four stacked heptameric rings, resulting in a barrel-shaped structure. The two inner rings, each composed of seven catalytic beta subunits, are sandwiched by two outer rings, each composed of seven alpha subunits. The catalytic chamber with the active sites is on the inside of the barrel. Has a gated structure, the ends of the cylinder being occluded by the N-termini of the alpha-subunits. Is capped by the proteasome-associated ATPase, ARC.</text>
</comment>
<dbReference type="InterPro" id="IPR029055">
    <property type="entry name" value="Ntn_hydrolases_N"/>
</dbReference>
<dbReference type="InterPro" id="IPR001353">
    <property type="entry name" value="Proteasome_sua/b"/>
</dbReference>
<dbReference type="InterPro" id="IPR022483">
    <property type="entry name" value="PSB_actinobac"/>
</dbReference>
<dbReference type="NCBIfam" id="TIGR03690">
    <property type="entry name" value="20S_bact_beta"/>
    <property type="match status" value="1"/>
</dbReference>
<dbReference type="AlphaFoldDB" id="A0A6A9UT86"/>
<evidence type="ECO:0000256" key="4">
    <source>
        <dbReference type="ARBA" id="ARBA00022698"/>
    </source>
</evidence>
<proteinExistence type="inferred from homology"/>
<keyword evidence="4 9" id="KW-0888">Threonine protease</keyword>
<dbReference type="GO" id="GO:0005737">
    <property type="term" value="C:cytoplasm"/>
    <property type="evidence" value="ECO:0007669"/>
    <property type="project" value="UniProtKB-SubCell"/>
</dbReference>
<dbReference type="GO" id="GO:0019941">
    <property type="term" value="P:modification-dependent protein catabolic process"/>
    <property type="evidence" value="ECO:0007669"/>
    <property type="project" value="UniProtKB-UniRule"/>
</dbReference>
<comment type="subcellular location">
    <subcellularLocation>
        <location evidence="9">Cytoplasm</location>
    </subcellularLocation>
</comment>
<dbReference type="PROSITE" id="PS51476">
    <property type="entry name" value="PROTEASOME_BETA_2"/>
    <property type="match status" value="1"/>
</dbReference>
<dbReference type="PANTHER" id="PTHR32194:SF0">
    <property type="entry name" value="ATP-DEPENDENT PROTEASE SUBUNIT HSLV"/>
    <property type="match status" value="1"/>
</dbReference>
<feature type="active site" description="Nucleophile" evidence="9">
    <location>
        <position position="55"/>
    </location>
</feature>
<comment type="caution">
    <text evidence="11">The sequence shown here is derived from an EMBL/GenBank/DDBJ whole genome shotgun (WGS) entry which is preliminary data.</text>
</comment>
<dbReference type="PANTHER" id="PTHR32194">
    <property type="entry name" value="METALLOPROTEASE TLDD"/>
    <property type="match status" value="1"/>
</dbReference>